<organism evidence="3 4">
    <name type="scientific">Leucobacter ruminantium</name>
    <dbReference type="NCBI Taxonomy" id="1289170"/>
    <lineage>
        <taxon>Bacteria</taxon>
        <taxon>Bacillati</taxon>
        <taxon>Actinomycetota</taxon>
        <taxon>Actinomycetes</taxon>
        <taxon>Micrococcales</taxon>
        <taxon>Microbacteriaceae</taxon>
        <taxon>Leucobacter</taxon>
    </lineage>
</organism>
<evidence type="ECO:0000313" key="4">
    <source>
        <dbReference type="Proteomes" id="UP000664398"/>
    </source>
</evidence>
<protein>
    <recommendedName>
        <fullName evidence="5">DUF2207 domain-containing protein</fullName>
    </recommendedName>
</protein>
<keyword evidence="2" id="KW-0812">Transmembrane</keyword>
<feature type="transmembrane region" description="Helical" evidence="2">
    <location>
        <begin position="491"/>
        <end position="507"/>
    </location>
</feature>
<evidence type="ECO:0008006" key="5">
    <source>
        <dbReference type="Google" id="ProtNLM"/>
    </source>
</evidence>
<feature type="transmembrane region" description="Helical" evidence="2">
    <location>
        <begin position="997"/>
        <end position="1017"/>
    </location>
</feature>
<gene>
    <name evidence="3" type="ORF">J4H91_06820</name>
</gene>
<feature type="transmembrane region" description="Helical" evidence="2">
    <location>
        <begin position="519"/>
        <end position="541"/>
    </location>
</feature>
<comment type="caution">
    <text evidence="3">The sequence shown here is derived from an EMBL/GenBank/DDBJ whole genome shotgun (WGS) entry which is preliminary data.</text>
</comment>
<accession>A0A939RZ14</accession>
<sequence length="1064" mass="116055">MSRRRRRSEPDSLPAPDPFDLAGSDPELLNSGRIPDPQPEHAPLFRWLAGVLTAVEARLRARGNRSIRFAIGFCWVLVMAIGVLLLLGPVINEPRDFDDVLDSAKVGEVDWIATDANIDYSITRTEGGRFSAKISERYTADFANGPERSIERKFVTEFDGHDTGFEMHSATIDGESADVEVKRGATITTVTLAPPDGAKLEGKRAIALDYSMRDLASPRVDEATGGAVDGWSWPLLGPSWPQATKGVDVSLTLSRELDEALVRAPRAYVGWLLLSGTEWLTPEKETAEGVRYAFSNDDTLPPYPDLVIDTAFEAGTFGQPPTTALFWWQTWGPLLPLAFLAVLLPFALAARRVVWADSAGEPWYLARAELPELSPSEAAQLLDRPWHAELVAELARGDAASGSPGRSDRRRNAKASAARGKATAVARSGRLGSAARPGREARLAAIARAGMRAGRIGNLPSVLRQRSRWSRNDRPVEGGLRWVPDSYVRDTFILAPIAVVLLQWGLLRQLSHQVILTVVWWPGLFVLVSSALAVMIVWAVWRPRPLTRDGALVVQQLKGIDVYARATRLLDRGTVEEPLLPYAVLFESSRRAGRRVAASAGREAGDRWLGRGWRTEHFVSLPAALALLASVGLLAGSIVTVSARPAPYAEADFVTWPSGPSGTVWSQVEGFTIDGELQRDERGGARLRVVEHDSVRFTPGGSSVPQFAREWPRERFGQSLGLEIESVSVDGEEVPFQEVAGPQSTAMVTRMSDVLDGLYDVEVVYALTSPVVDSANGAEPQQLRWTAWHGFWEDAHYTDTENPFDGRAPVRPLSVTLAIDPRIADEIESGGWIDYDGDRERVPYEDGNWYRPWQYDTTAYPEMLFDERTPYELRIGSERRLDDGSLVVSLDADAVQSRRADDHDPETPESAWEVSEEINGTLEKYDLGTSGDLGVVLNFAPGTFESVDPGAYERYRLAYRAPYAAVLGLAGIIVVASLGVLAFAARSRRGPSASLRTVAYGAIPIAAIAQSVLFFWAVMSMPGGNGEGWAAIAVGAIMLAAVAAQAVLVARMGPAGKGQNKSHD</sequence>
<feature type="region of interest" description="Disordered" evidence="1">
    <location>
        <begin position="1"/>
        <end position="35"/>
    </location>
</feature>
<feature type="transmembrane region" description="Helical" evidence="2">
    <location>
        <begin position="69"/>
        <end position="91"/>
    </location>
</feature>
<keyword evidence="4" id="KW-1185">Reference proteome</keyword>
<keyword evidence="2" id="KW-0472">Membrane</keyword>
<keyword evidence="2" id="KW-1133">Transmembrane helix</keyword>
<feature type="transmembrane region" description="Helical" evidence="2">
    <location>
        <begin position="963"/>
        <end position="985"/>
    </location>
</feature>
<feature type="transmembrane region" description="Helical" evidence="2">
    <location>
        <begin position="618"/>
        <end position="639"/>
    </location>
</feature>
<proteinExistence type="predicted"/>
<feature type="transmembrane region" description="Helical" evidence="2">
    <location>
        <begin position="1029"/>
        <end position="1050"/>
    </location>
</feature>
<feature type="region of interest" description="Disordered" evidence="1">
    <location>
        <begin position="397"/>
        <end position="422"/>
    </location>
</feature>
<name>A0A939RZ14_9MICO</name>
<dbReference type="AlphaFoldDB" id="A0A939RZ14"/>
<evidence type="ECO:0000313" key="3">
    <source>
        <dbReference type="EMBL" id="MBO1805029.1"/>
    </source>
</evidence>
<feature type="transmembrane region" description="Helical" evidence="2">
    <location>
        <begin position="326"/>
        <end position="348"/>
    </location>
</feature>
<dbReference type="RefSeq" id="WP_208045504.1">
    <property type="nucleotide sequence ID" value="NZ_JAGDYL010000008.1"/>
</dbReference>
<reference evidence="3" key="1">
    <citation type="submission" date="2021-03" db="EMBL/GenBank/DDBJ databases">
        <title>Leucobacter chromiisoli sp. nov., isolated from chromium-containing soil of chemical plant.</title>
        <authorList>
            <person name="Xu Z."/>
        </authorList>
    </citation>
    <scope>NUCLEOTIDE SEQUENCE</scope>
    <source>
        <strain evidence="3">A2</strain>
    </source>
</reference>
<evidence type="ECO:0000256" key="1">
    <source>
        <dbReference type="SAM" id="MobiDB-lite"/>
    </source>
</evidence>
<evidence type="ECO:0000256" key="2">
    <source>
        <dbReference type="SAM" id="Phobius"/>
    </source>
</evidence>
<dbReference type="Proteomes" id="UP000664398">
    <property type="component" value="Unassembled WGS sequence"/>
</dbReference>
<dbReference type="EMBL" id="JAGDYL010000008">
    <property type="protein sequence ID" value="MBO1805029.1"/>
    <property type="molecule type" value="Genomic_DNA"/>
</dbReference>